<dbReference type="RefSeq" id="WP_317958018.1">
    <property type="nucleotide sequence ID" value="NZ_BSKO01000001.1"/>
</dbReference>
<dbReference type="Proteomes" id="UP001275436">
    <property type="component" value="Unassembled WGS sequence"/>
</dbReference>
<organism evidence="1 2">
    <name type="scientific">Oceanobacillus kimchii</name>
    <dbReference type="NCBI Taxonomy" id="746691"/>
    <lineage>
        <taxon>Bacteria</taxon>
        <taxon>Bacillati</taxon>
        <taxon>Bacillota</taxon>
        <taxon>Bacilli</taxon>
        <taxon>Bacillales</taxon>
        <taxon>Bacillaceae</taxon>
        <taxon>Oceanobacillus</taxon>
    </lineage>
</organism>
<dbReference type="EMBL" id="BSKO01000001">
    <property type="protein sequence ID" value="GLO66134.1"/>
    <property type="molecule type" value="Genomic_DNA"/>
</dbReference>
<reference evidence="1 2" key="1">
    <citation type="submission" date="2023-02" db="EMBL/GenBank/DDBJ databases">
        <title>Oceanobacillus kimchii IFOP_LL358 isolated form Alexandrium catenella lab strain.</title>
        <authorList>
            <person name="Gajardo G."/>
            <person name="Ueki S."/>
            <person name="Maruyama F."/>
        </authorList>
    </citation>
    <scope>NUCLEOTIDE SEQUENCE [LARGE SCALE GENOMIC DNA]</scope>
    <source>
        <strain evidence="1 2">IFOP_LL358</strain>
    </source>
</reference>
<keyword evidence="2" id="KW-1185">Reference proteome</keyword>
<evidence type="ECO:0000313" key="2">
    <source>
        <dbReference type="Proteomes" id="UP001275436"/>
    </source>
</evidence>
<proteinExistence type="predicted"/>
<sequence length="198" mass="23313">MSKDEIIYKYTDINKDGELDNLIFELNNLSLYEMSIELPDLKESYIKVFEKTFKEEYALQLIDEDNFDELRKVVMDINCVKEEKISPNPLIRKFDEKSRRAKAQQKGSLTLDTILSSIVVGTGVNYPEMLDWTMFQLYMTYHRLNQFKNHDTTVIFSTIPTEKPIDIQDWSKKIDLYEAEKNYISQSEFDKSIGGLFN</sequence>
<name>A0ABQ5TKC5_9BACI</name>
<evidence type="ECO:0000313" key="1">
    <source>
        <dbReference type="EMBL" id="GLO66134.1"/>
    </source>
</evidence>
<gene>
    <name evidence="1" type="ORF">MACH08_19180</name>
</gene>
<accession>A0ABQ5TKC5</accession>
<protein>
    <submittedName>
        <fullName evidence="1">Uncharacterized protein</fullName>
    </submittedName>
</protein>
<comment type="caution">
    <text evidence="1">The sequence shown here is derived from an EMBL/GenBank/DDBJ whole genome shotgun (WGS) entry which is preliminary data.</text>
</comment>